<protein>
    <submittedName>
        <fullName evidence="3">BTB domain-containing protein</fullName>
    </submittedName>
</protein>
<reference evidence="3" key="1">
    <citation type="submission" date="2022-11" db="UniProtKB">
        <authorList>
            <consortium name="WormBaseParasite"/>
        </authorList>
    </citation>
    <scope>IDENTIFICATION</scope>
</reference>
<feature type="chain" id="PRO_5037080194" evidence="1">
    <location>
        <begin position="18"/>
        <end position="552"/>
    </location>
</feature>
<dbReference type="PANTHER" id="PTHR22744">
    <property type="entry name" value="HELIX LOOP HELIX PROTEIN 21-RELATED"/>
    <property type="match status" value="1"/>
</dbReference>
<accession>A0A915KCY4</accession>
<dbReference type="InterPro" id="IPR011333">
    <property type="entry name" value="SKP1/BTB/POZ_sf"/>
</dbReference>
<proteinExistence type="predicted"/>
<dbReference type="SUPFAM" id="SSF54695">
    <property type="entry name" value="POZ domain"/>
    <property type="match status" value="1"/>
</dbReference>
<dbReference type="Gene3D" id="3.30.710.10">
    <property type="entry name" value="Potassium Channel Kv1.1, Chain A"/>
    <property type="match status" value="1"/>
</dbReference>
<keyword evidence="2" id="KW-1185">Reference proteome</keyword>
<dbReference type="PANTHER" id="PTHR22744:SF14">
    <property type="entry name" value="BTB DOMAIN-CONTAINING PROTEIN-RELATED"/>
    <property type="match status" value="1"/>
</dbReference>
<dbReference type="Proteomes" id="UP000887565">
    <property type="component" value="Unplaced"/>
</dbReference>
<name>A0A915KCY4_ROMCU</name>
<keyword evidence="1" id="KW-0732">Signal</keyword>
<dbReference type="AlphaFoldDB" id="A0A915KCY4"/>
<dbReference type="WBParaSite" id="nRc.2.0.1.t36643-RA">
    <property type="protein sequence ID" value="nRc.2.0.1.t36643-RA"/>
    <property type="gene ID" value="nRc.2.0.1.g36643"/>
</dbReference>
<sequence length="552" mass="63159">MSRSLLRAHSLLWAVCAYEPQPLGRTPTTLIMNLTTARQRLAQRALRQLDGGSPLTPVFHRHQVTSTTRIASILGLDKDSSSSPNAVCSSSNYDENSSSPVAIVQKHGFTIEKVESSENISDIFKEPDELRTLSVIVAEGDHCLFVNRDYMSSWSQQFEEFHKSKDKSAATERSFILSKVSRQEFHFPGDESQLILLLNAVWPVNRRLSIEHMVDILKLCNQWVTYEALSNVAAYYLHSNLQIGCPEKLKLASQCGDMLLLYGTLKYQCNRDTIFDIIKQSPEEFQQINKGPFTSVTLAKLLEHAAGENDEEYRANLDVHLDRELTLFKRRLAEMYDFSKPDGFRRTELVYDNQSFFINKYYLAIWSPVFYRMFFGDFRDRCQERLYLTSLPPSPSATITPDSKDNAAEPWRAFNLFLSLLFPSTACAALKMLPHDYARDFKKNKWLDELFSTIFCDDPDLLLSVFKLAHKYQITHLIDVCLLFIETKSDISLADKILMADAYHLPTLMALCVSKMSSPRAVKRMVVENEHFLANLSCKAHQILLDRLLALV</sequence>
<organism evidence="2 3">
    <name type="scientific">Romanomermis culicivorax</name>
    <name type="common">Nematode worm</name>
    <dbReference type="NCBI Taxonomy" id="13658"/>
    <lineage>
        <taxon>Eukaryota</taxon>
        <taxon>Metazoa</taxon>
        <taxon>Ecdysozoa</taxon>
        <taxon>Nematoda</taxon>
        <taxon>Enoplea</taxon>
        <taxon>Dorylaimia</taxon>
        <taxon>Mermithida</taxon>
        <taxon>Mermithoidea</taxon>
        <taxon>Mermithidae</taxon>
        <taxon>Romanomermis</taxon>
    </lineage>
</organism>
<evidence type="ECO:0000256" key="1">
    <source>
        <dbReference type="SAM" id="SignalP"/>
    </source>
</evidence>
<evidence type="ECO:0000313" key="3">
    <source>
        <dbReference type="WBParaSite" id="nRc.2.0.1.t36643-RA"/>
    </source>
</evidence>
<feature type="signal peptide" evidence="1">
    <location>
        <begin position="1"/>
        <end position="17"/>
    </location>
</feature>
<evidence type="ECO:0000313" key="2">
    <source>
        <dbReference type="Proteomes" id="UP000887565"/>
    </source>
</evidence>